<name>G0JNM8_9PROT</name>
<dbReference type="EMBL" id="CP002985">
    <property type="protein sequence ID" value="AEM48367.1"/>
    <property type="molecule type" value="Genomic_DNA"/>
</dbReference>
<evidence type="ECO:0000313" key="3">
    <source>
        <dbReference type="Proteomes" id="UP000009220"/>
    </source>
</evidence>
<evidence type="ECO:0000259" key="1">
    <source>
        <dbReference type="Pfam" id="PF13744"/>
    </source>
</evidence>
<feature type="domain" description="HigA2-like helix-turn-helix" evidence="1">
    <location>
        <begin position="13"/>
        <end position="91"/>
    </location>
</feature>
<dbReference type="Pfam" id="PF13744">
    <property type="entry name" value="HTH_37"/>
    <property type="match status" value="1"/>
</dbReference>
<dbReference type="GO" id="GO:0003677">
    <property type="term" value="F:DNA binding"/>
    <property type="evidence" value="ECO:0007669"/>
    <property type="project" value="InterPro"/>
</dbReference>
<evidence type="ECO:0000313" key="2">
    <source>
        <dbReference type="EMBL" id="AEM48367.1"/>
    </source>
</evidence>
<dbReference type="eggNOG" id="COG5606">
    <property type="taxonomic scope" value="Bacteria"/>
</dbReference>
<dbReference type="InterPro" id="IPR039554">
    <property type="entry name" value="HigA2-like_HTH"/>
</dbReference>
<organism evidence="2 3">
    <name type="scientific">Acidithiobacillus ferrivorans SS3</name>
    <dbReference type="NCBI Taxonomy" id="743299"/>
    <lineage>
        <taxon>Bacteria</taxon>
        <taxon>Pseudomonadati</taxon>
        <taxon>Pseudomonadota</taxon>
        <taxon>Acidithiobacillia</taxon>
        <taxon>Acidithiobacillales</taxon>
        <taxon>Acidithiobacillaceae</taxon>
        <taxon>Acidithiobacillus</taxon>
    </lineage>
</organism>
<dbReference type="Proteomes" id="UP000009220">
    <property type="component" value="Chromosome"/>
</dbReference>
<dbReference type="CDD" id="cd00093">
    <property type="entry name" value="HTH_XRE"/>
    <property type="match status" value="1"/>
</dbReference>
<dbReference type="AlphaFoldDB" id="G0JNM8"/>
<reference evidence="2 3" key="1">
    <citation type="journal article" date="2011" name="J. Bacteriol.">
        <title>Draft genome of the psychrotolerant acidophile Acidithiobacillus ferrivorans SS3.</title>
        <authorList>
            <person name="Liljeqvist M."/>
            <person name="Valdes J."/>
            <person name="Holmes D.S."/>
            <person name="Dopson M."/>
        </authorList>
    </citation>
    <scope>NUCLEOTIDE SEQUENCE [LARGE SCALE GENOMIC DNA]</scope>
    <source>
        <strain evidence="2 3">SS3</strain>
    </source>
</reference>
<dbReference type="KEGG" id="afi:Acife_2255"/>
<dbReference type="InterPro" id="IPR001387">
    <property type="entry name" value="Cro/C1-type_HTH"/>
</dbReference>
<dbReference type="STRING" id="743299.Acife_2255"/>
<dbReference type="Gene3D" id="1.10.260.40">
    <property type="entry name" value="lambda repressor-like DNA-binding domains"/>
    <property type="match status" value="1"/>
</dbReference>
<dbReference type="InterPro" id="IPR010982">
    <property type="entry name" value="Lambda_DNA-bd_dom_sf"/>
</dbReference>
<dbReference type="RefSeq" id="WP_014029618.1">
    <property type="nucleotide sequence ID" value="NC_015942.1"/>
</dbReference>
<proteinExistence type="predicted"/>
<dbReference type="SUPFAM" id="SSF47413">
    <property type="entry name" value="lambda repressor-like DNA-binding domains"/>
    <property type="match status" value="1"/>
</dbReference>
<dbReference type="HOGENOM" id="CLU_163934_0_0_6"/>
<protein>
    <recommendedName>
        <fullName evidence="1">HigA2-like helix-turn-helix domain-containing protein</fullName>
    </recommendedName>
</protein>
<gene>
    <name evidence="2" type="ORF">Acife_2255</name>
</gene>
<accession>G0JNM8</accession>
<sequence length="104" mass="11412">MNDEVIEMSTGNVYVDLDFVDAESMLLKAQLAARISHILTEKGWSQTQSAQVLGIPQSKLSMMLRGQFRGISEAKMLECLARLGRDIRIAIGPEHAGVGQVQVI</sequence>